<dbReference type="InterPro" id="IPR012677">
    <property type="entry name" value="Nucleotide-bd_a/b_plait_sf"/>
</dbReference>
<feature type="compositionally biased region" description="Low complexity" evidence="10">
    <location>
        <begin position="113"/>
        <end position="123"/>
    </location>
</feature>
<dbReference type="PROSITE" id="PS50102">
    <property type="entry name" value="RRM"/>
    <property type="match status" value="4"/>
</dbReference>
<keyword evidence="6" id="KW-0539">Nucleus</keyword>
<comment type="function">
    <text evidence="7">Functions as a recycling factor of the spliceosome, a machinery that forms on each precursor-messenger RNA (pre-mRNA) and catalyzes the removal of introns. Chaperones the re-annealing of U4 and U6 snRNAs (small nuclear RNAs) released from previous rounds of splicing, an initial step in reforming the U4/U6-U5 tri-snRNP (small nuclear ribonucleoprotein) that can reassemble into another spliceosome complex; this step involves binding U6 and facilitating the unwinding of the U6 internal stem loop, followed by base-pairing of U6 to U4.</text>
</comment>
<dbReference type="GO" id="GO:0006397">
    <property type="term" value="P:mRNA processing"/>
    <property type="evidence" value="ECO:0007669"/>
    <property type="project" value="UniProtKB-KW"/>
</dbReference>
<feature type="compositionally biased region" description="Gly residues" evidence="10">
    <location>
        <begin position="1226"/>
        <end position="1235"/>
    </location>
</feature>
<feature type="domain" description="RRM" evidence="11">
    <location>
        <begin position="835"/>
        <end position="919"/>
    </location>
</feature>
<dbReference type="GO" id="GO:0005688">
    <property type="term" value="C:U6 snRNP"/>
    <property type="evidence" value="ECO:0007669"/>
    <property type="project" value="UniProtKB-ARBA"/>
</dbReference>
<dbReference type="SMART" id="SM00360">
    <property type="entry name" value="RRM"/>
    <property type="match status" value="4"/>
</dbReference>
<evidence type="ECO:0000256" key="1">
    <source>
        <dbReference type="ARBA" id="ARBA00004123"/>
    </source>
</evidence>
<dbReference type="GO" id="GO:0003723">
    <property type="term" value="F:RNA binding"/>
    <property type="evidence" value="ECO:0007669"/>
    <property type="project" value="UniProtKB-UniRule"/>
</dbReference>
<dbReference type="InterPro" id="IPR031766">
    <property type="entry name" value="RRM_occluded"/>
</dbReference>
<dbReference type="SUPFAM" id="SSF48452">
    <property type="entry name" value="TPR-like"/>
    <property type="match status" value="1"/>
</dbReference>
<protein>
    <recommendedName>
        <fullName evidence="8">U4/U6 snRNA-associated-splicing factor PRP24</fullName>
    </recommendedName>
</protein>
<accession>A0A093UYY8</accession>
<organism evidence="12">
    <name type="scientific">Talaromyces marneffei PM1</name>
    <dbReference type="NCBI Taxonomy" id="1077442"/>
    <lineage>
        <taxon>Eukaryota</taxon>
        <taxon>Fungi</taxon>
        <taxon>Dikarya</taxon>
        <taxon>Ascomycota</taxon>
        <taxon>Pezizomycotina</taxon>
        <taxon>Eurotiomycetes</taxon>
        <taxon>Eurotiomycetidae</taxon>
        <taxon>Eurotiales</taxon>
        <taxon>Trichocomaceae</taxon>
        <taxon>Talaromyces</taxon>
        <taxon>Talaromyces sect. Talaromyces</taxon>
    </lineage>
</organism>
<gene>
    <name evidence="12" type="ORF">GQ26_0240110</name>
</gene>
<dbReference type="CDD" id="cd12296">
    <property type="entry name" value="RRM1_Prp24"/>
    <property type="match status" value="1"/>
</dbReference>
<evidence type="ECO:0000256" key="7">
    <source>
        <dbReference type="ARBA" id="ARBA00093374"/>
    </source>
</evidence>
<dbReference type="Gene3D" id="3.30.70.330">
    <property type="match status" value="4"/>
</dbReference>
<dbReference type="FunFam" id="3.30.70.330:FF:000365">
    <property type="entry name" value="U4/U6 snRNA-associated-splicing factor PRP24"/>
    <property type="match status" value="1"/>
</dbReference>
<dbReference type="FunFam" id="1.25.40.10:FF:000632">
    <property type="entry name" value="Pre-mRNA splicing factor (Prp24), putative"/>
    <property type="match status" value="1"/>
</dbReference>
<evidence type="ECO:0000256" key="10">
    <source>
        <dbReference type="SAM" id="MobiDB-lite"/>
    </source>
</evidence>
<feature type="compositionally biased region" description="Basic and acidic residues" evidence="10">
    <location>
        <begin position="1243"/>
        <end position="1270"/>
    </location>
</feature>
<dbReference type="HOGENOM" id="CLU_003925_0_0_1"/>
<dbReference type="InterPro" id="IPR011990">
    <property type="entry name" value="TPR-like_helical_dom_sf"/>
</dbReference>
<evidence type="ECO:0000256" key="2">
    <source>
        <dbReference type="ARBA" id="ARBA00022664"/>
    </source>
</evidence>
<dbReference type="InterPro" id="IPR003107">
    <property type="entry name" value="HAT"/>
</dbReference>
<dbReference type="SMART" id="SM00386">
    <property type="entry name" value="HAT"/>
    <property type="match status" value="3"/>
</dbReference>
<dbReference type="Pfam" id="PF00076">
    <property type="entry name" value="RRM_1"/>
    <property type="match status" value="3"/>
</dbReference>
<feature type="region of interest" description="Disordered" evidence="10">
    <location>
        <begin position="1"/>
        <end position="161"/>
    </location>
</feature>
<reference evidence="12" key="1">
    <citation type="journal article" date="2014" name="PLoS Genet.">
        <title>Signature Gene Expression Reveals Novel Clues to the Molecular Mechanisms of Dimorphic Transition in Penicillium marneffei.</title>
        <authorList>
            <person name="Yang E."/>
            <person name="Wang G."/>
            <person name="Cai J."/>
            <person name="Woo P.C."/>
            <person name="Lau S.K."/>
            <person name="Yuen K.-Y."/>
            <person name="Chow W.-N."/>
            <person name="Lin X."/>
        </authorList>
    </citation>
    <scope>NUCLEOTIDE SEQUENCE [LARGE SCALE GENOMIC DNA]</scope>
    <source>
        <strain evidence="12">PM1</strain>
    </source>
</reference>
<sequence>MDINSLLSPQESAAQSRQSNAQARSNKGNPSTASGQTSNTSPQKPRRGRAAGSKYSTGPSPVARQALKSRLPERANAPNAPNPPQNSNSQGNPAGKGNGSMTALAEAAALQGQSQPQSQSHPSHNQKGNQPVYSNMSISPIYPNPKPVKLVQNPPRAPEPREFVKRNFSQSSLHPEAQQQANQLFSHIQANPHSYESHVQFIQLLHTGFVNHVYPPHDPDAHGDPRAYDLLKDLRSAREDMDKLFAMGEDLWVEWIQDETMVAQTVDERIAVMELCRRAVEEEYGSTKLWTMFGEWMLYLYNSANGQAGQNQWSEEDRLVGREVFSWPSVFEIWQRAADATRWRIHDSHLVWSKFLELCIQDFSHNQTNEKASQVRATFESRLQTPHAAWDETFQIFSGFVSQYFNANYEEIMANAVARASDAKAKYAARQDFEHKVQRALESKDRNLEWAVYSEYIEWELLQDPRKNMYSPHLINALYQRALLRFPTDVPMWEDCVMFLIQPPVPVPRNEIAPVLPTIERATRHCPWSGSLWSQCLLVAEREGLSFDQIVELKHRATSTGLLDAGGLEEVIKVHSMWCSYLRRRAFLPDATDEDLDVAEVGIRSAIERVQELGENKYGKSYQGDPYFRLERIYTRYLSESGSWDSAREYYKGLIATRGNSYEFWLDYYNWEIMSWRTFVEAAMTPEAARRTPGPSYATAVLKQAIRRPDLDWPEKVMTKYIAHCEDYEDADELQEALVETQMAMKAVARRRQKEALERAAAQQSAAASTEAAQVAAAESMGTEGDVAAAAAASKRKREEDSLETTETPHKKARPETISSDHKEPAELKRDREHSTVMVKRMPSDIIESQIRQFFRDCGPIVDIKFLPSEHDLTTAVVEFETQEDAAAALTRDQKRINGQTVDVEMGSGSTVYVTNFPPTADEAFIRSLFSEAGEIVEVRFPSLKYNTHRRFCYVQFKSPDQAIAATKLDNNVVGDGLNLQVKISDPSARQDRQGPMYEEREIHISNIHFDARENDLKELFSKYGTIETVRIPSKVNGEHRGFGFIVFSKKEEATAALAMHKQDFRGRPLQVKVSTPVPVKRAATIITPKARSESAEPKGGDLESQGAADDRAARTLGLMNIPDTVNDSRIRAIAEPFGPLVKIILRPDREGAIVEFVDIKAAGKASLELEGHEIAPGRLIRVGTANDVLKRNGPSVSGPAKPKTTKTFMPQVGGPIKRPTQPGAGRRGGLGFKRGGSVASGRSDEHHEHHEKVEGATEQKPQKTNDDFRAMFSNGKQ</sequence>
<feature type="region of interest" description="Disordered" evidence="10">
    <location>
        <begin position="777"/>
        <end position="833"/>
    </location>
</feature>
<dbReference type="PANTHER" id="PTHR10352">
    <property type="entry name" value="EUKARYOTIC TRANSLATION INITIATION FACTOR 3 SUBUNIT G"/>
    <property type="match status" value="1"/>
</dbReference>
<dbReference type="InterPro" id="IPR034397">
    <property type="entry name" value="Prp24_RRM1"/>
</dbReference>
<evidence type="ECO:0000256" key="9">
    <source>
        <dbReference type="PROSITE-ProRule" id="PRU00176"/>
    </source>
</evidence>
<evidence type="ECO:0000313" key="12">
    <source>
        <dbReference type="EMBL" id="KFX45145.1"/>
    </source>
</evidence>
<feature type="compositionally biased region" description="Basic and acidic residues" evidence="10">
    <location>
        <begin position="1091"/>
        <end position="1102"/>
    </location>
</feature>
<dbReference type="Gene3D" id="1.25.40.10">
    <property type="entry name" value="Tetratricopeptide repeat domain"/>
    <property type="match status" value="1"/>
</dbReference>
<dbReference type="GO" id="GO:0008380">
    <property type="term" value="P:RNA splicing"/>
    <property type="evidence" value="ECO:0007669"/>
    <property type="project" value="UniProtKB-KW"/>
</dbReference>
<keyword evidence="5" id="KW-0508">mRNA splicing</keyword>
<dbReference type="SUPFAM" id="SSF54928">
    <property type="entry name" value="RNA-binding domain, RBD"/>
    <property type="match status" value="4"/>
</dbReference>
<dbReference type="Pfam" id="PF16842">
    <property type="entry name" value="RRM_occluded"/>
    <property type="match status" value="1"/>
</dbReference>
<feature type="compositionally biased region" description="Polar residues" evidence="10">
    <location>
        <begin position="27"/>
        <end position="43"/>
    </location>
</feature>
<keyword evidence="3" id="KW-0677">Repeat</keyword>
<feature type="compositionally biased region" description="Low complexity" evidence="10">
    <location>
        <begin position="10"/>
        <end position="26"/>
    </location>
</feature>
<feature type="compositionally biased region" description="Basic and acidic residues" evidence="10">
    <location>
        <begin position="819"/>
        <end position="833"/>
    </location>
</feature>
<evidence type="ECO:0000256" key="8">
    <source>
        <dbReference type="ARBA" id="ARBA00093627"/>
    </source>
</evidence>
<comment type="subcellular location">
    <subcellularLocation>
        <location evidence="1">Nucleus</location>
    </subcellularLocation>
</comment>
<proteinExistence type="predicted"/>
<dbReference type="EMBL" id="JPOX01000024">
    <property type="protein sequence ID" value="KFX45145.1"/>
    <property type="molecule type" value="Genomic_DNA"/>
</dbReference>
<evidence type="ECO:0000256" key="5">
    <source>
        <dbReference type="ARBA" id="ARBA00023187"/>
    </source>
</evidence>
<feature type="region of interest" description="Disordered" evidence="10">
    <location>
        <begin position="1192"/>
        <end position="1278"/>
    </location>
</feature>
<feature type="domain" description="RRM" evidence="11">
    <location>
        <begin position="1115"/>
        <end position="1188"/>
    </location>
</feature>
<name>A0A093UYY8_TALMA</name>
<comment type="caution">
    <text evidence="12">The sequence shown here is derived from an EMBL/GenBank/DDBJ whole genome shotgun (WGS) entry which is preliminary data.</text>
</comment>
<dbReference type="AlphaFoldDB" id="A0A093UYY8"/>
<dbReference type="CDD" id="cd12299">
    <property type="entry name" value="RRM4_Prp24"/>
    <property type="match status" value="1"/>
</dbReference>
<dbReference type="CDD" id="cd00590">
    <property type="entry name" value="RRM_SF"/>
    <property type="match status" value="1"/>
</dbReference>
<evidence type="ECO:0000259" key="11">
    <source>
        <dbReference type="PROSITE" id="PS50102"/>
    </source>
</evidence>
<feature type="domain" description="RRM" evidence="11">
    <location>
        <begin position="910"/>
        <end position="987"/>
    </location>
</feature>
<keyword evidence="4 9" id="KW-0694">RNA-binding</keyword>
<evidence type="ECO:0000256" key="6">
    <source>
        <dbReference type="ARBA" id="ARBA00023242"/>
    </source>
</evidence>
<feature type="compositionally biased region" description="Low complexity" evidence="10">
    <location>
        <begin position="75"/>
        <end position="93"/>
    </location>
</feature>
<dbReference type="eggNOG" id="KOG0128">
    <property type="taxonomic scope" value="Eukaryota"/>
</dbReference>
<feature type="domain" description="RRM" evidence="11">
    <location>
        <begin position="1001"/>
        <end position="1077"/>
    </location>
</feature>
<feature type="compositionally biased region" description="Polar residues" evidence="10">
    <location>
        <begin position="125"/>
        <end position="138"/>
    </location>
</feature>
<dbReference type="InterPro" id="IPR000504">
    <property type="entry name" value="RRM_dom"/>
</dbReference>
<dbReference type="InterPro" id="IPR035979">
    <property type="entry name" value="RBD_domain_sf"/>
</dbReference>
<keyword evidence="2" id="KW-0507">mRNA processing</keyword>
<evidence type="ECO:0000256" key="4">
    <source>
        <dbReference type="ARBA" id="ARBA00022884"/>
    </source>
</evidence>
<evidence type="ECO:0000256" key="3">
    <source>
        <dbReference type="ARBA" id="ARBA00022737"/>
    </source>
</evidence>
<feature type="region of interest" description="Disordered" evidence="10">
    <location>
        <begin position="1090"/>
        <end position="1109"/>
    </location>
</feature>
<dbReference type="FunFam" id="3.30.70.330:FF:000711">
    <property type="entry name" value="Pre-mRNA splicing factor (Prp24), putative"/>
    <property type="match status" value="1"/>
</dbReference>
<dbReference type="FunFam" id="3.30.70.330:FF:000588">
    <property type="entry name" value="Pre-mRNA splicing factor (Prp24), putative"/>
    <property type="match status" value="1"/>
</dbReference>
<dbReference type="FunFam" id="1.25.40.10:FF:000633">
    <property type="entry name" value="Pre-mRNA splicing factor (Prp24), putative"/>
    <property type="match status" value="1"/>
</dbReference>